<dbReference type="InterPro" id="IPR007513">
    <property type="entry name" value="SERF-like_N"/>
</dbReference>
<protein>
    <recommendedName>
        <fullName evidence="2">Small EDRK-rich factor-like N-terminal domain-containing protein</fullName>
    </recommendedName>
</protein>
<dbReference type="OrthoDB" id="370932at2759"/>
<name>A0A5B0P5S0_PUCGR</name>
<gene>
    <name evidence="3" type="ORF">PGT21_000914</name>
</gene>
<dbReference type="EMBL" id="VSWC01000072">
    <property type="protein sequence ID" value="KAA1095548.1"/>
    <property type="molecule type" value="Genomic_DNA"/>
</dbReference>
<evidence type="ECO:0000259" key="2">
    <source>
        <dbReference type="Pfam" id="PF04419"/>
    </source>
</evidence>
<reference evidence="3 4" key="1">
    <citation type="submission" date="2019-05" db="EMBL/GenBank/DDBJ databases">
        <title>Emergence of the Ug99 lineage of the wheat stem rust pathogen through somatic hybridization.</title>
        <authorList>
            <person name="Li F."/>
            <person name="Upadhyaya N.M."/>
            <person name="Sperschneider J."/>
            <person name="Matny O."/>
            <person name="Nguyen-Phuc H."/>
            <person name="Mago R."/>
            <person name="Raley C."/>
            <person name="Miller M.E."/>
            <person name="Silverstein K.A.T."/>
            <person name="Henningsen E."/>
            <person name="Hirsch C.D."/>
            <person name="Visser B."/>
            <person name="Pretorius Z.A."/>
            <person name="Steffenson B.J."/>
            <person name="Schwessinger B."/>
            <person name="Dodds P.N."/>
            <person name="Figueroa M."/>
        </authorList>
    </citation>
    <scope>NUCLEOTIDE SEQUENCE [LARGE SCALE GENOMIC DNA]</scope>
    <source>
        <strain evidence="3">21-0</strain>
    </source>
</reference>
<keyword evidence="4" id="KW-1185">Reference proteome</keyword>
<comment type="caution">
    <text evidence="3">The sequence shown here is derived from an EMBL/GenBank/DDBJ whole genome shotgun (WGS) entry which is preliminary data.</text>
</comment>
<feature type="domain" description="Small EDRK-rich factor-like N-terminal" evidence="2">
    <location>
        <begin position="95"/>
        <end position="128"/>
    </location>
</feature>
<dbReference type="InterPro" id="IPR039713">
    <property type="entry name" value="At2g23090-like"/>
</dbReference>
<dbReference type="Proteomes" id="UP000324748">
    <property type="component" value="Unassembled WGS sequence"/>
</dbReference>
<dbReference type="Pfam" id="PF04419">
    <property type="entry name" value="SERF-like_N"/>
    <property type="match status" value="1"/>
</dbReference>
<dbReference type="Gene3D" id="4.10.1050.10">
    <property type="entry name" value="At2g23090-like"/>
    <property type="match status" value="1"/>
</dbReference>
<organism evidence="3 4">
    <name type="scientific">Puccinia graminis f. sp. tritici</name>
    <dbReference type="NCBI Taxonomy" id="56615"/>
    <lineage>
        <taxon>Eukaryota</taxon>
        <taxon>Fungi</taxon>
        <taxon>Dikarya</taxon>
        <taxon>Basidiomycota</taxon>
        <taxon>Pucciniomycotina</taxon>
        <taxon>Pucciniomycetes</taxon>
        <taxon>Pucciniales</taxon>
        <taxon>Pucciniaceae</taxon>
        <taxon>Puccinia</taxon>
    </lineage>
</organism>
<dbReference type="SUPFAM" id="SSF118359">
    <property type="entry name" value="Expressed protein At2g23090/F21P24.15"/>
    <property type="match status" value="1"/>
</dbReference>
<dbReference type="AlphaFoldDB" id="A0A5B0P5S0"/>
<feature type="compositionally biased region" description="Polar residues" evidence="1">
    <location>
        <begin position="75"/>
        <end position="85"/>
    </location>
</feature>
<accession>A0A5B0P5S0</accession>
<proteinExistence type="predicted"/>
<dbReference type="InterPro" id="IPR026939">
    <property type="entry name" value="ZNF706/At2g23090_sf"/>
</dbReference>
<sequence>MSTHMPGKILQPSKVGGGKAAGILKFAPHTKPPRNFIPLPPYSTSTVHKLRTTHQQTTSPISVCVQHSDISHQPLDSSYPLSKPSSHIFDRTMGGGNGAKAAQKRERNAKASGATAKSQLKVNEAAKNIQCKVCFQTFLITSREPA</sequence>
<dbReference type="PANTHER" id="PTHR33788">
    <property type="entry name" value="OS07G0114300 PROTEIN"/>
    <property type="match status" value="1"/>
</dbReference>
<evidence type="ECO:0000313" key="4">
    <source>
        <dbReference type="Proteomes" id="UP000324748"/>
    </source>
</evidence>
<evidence type="ECO:0000313" key="3">
    <source>
        <dbReference type="EMBL" id="KAA1095548.1"/>
    </source>
</evidence>
<feature type="region of interest" description="Disordered" evidence="1">
    <location>
        <begin position="75"/>
        <end position="115"/>
    </location>
</feature>
<dbReference type="PANTHER" id="PTHR33788:SF1">
    <property type="entry name" value="ZINC-BINDING PROTEIN"/>
    <property type="match status" value="1"/>
</dbReference>
<evidence type="ECO:0000256" key="1">
    <source>
        <dbReference type="SAM" id="MobiDB-lite"/>
    </source>
</evidence>